<proteinExistence type="predicted"/>
<keyword evidence="3" id="KW-1185">Reference proteome</keyword>
<evidence type="ECO:0000313" key="3">
    <source>
        <dbReference type="Proteomes" id="UP000187609"/>
    </source>
</evidence>
<feature type="region of interest" description="Disordered" evidence="1">
    <location>
        <begin position="31"/>
        <end position="75"/>
    </location>
</feature>
<protein>
    <submittedName>
        <fullName evidence="2">Uncharacterized protein</fullName>
    </submittedName>
</protein>
<dbReference type="Proteomes" id="UP000187609">
    <property type="component" value="Unassembled WGS sequence"/>
</dbReference>
<feature type="region of interest" description="Disordered" evidence="1">
    <location>
        <begin position="188"/>
        <end position="233"/>
    </location>
</feature>
<feature type="compositionally biased region" description="Basic and acidic residues" evidence="1">
    <location>
        <begin position="42"/>
        <end position="52"/>
    </location>
</feature>
<comment type="caution">
    <text evidence="2">The sequence shown here is derived from an EMBL/GenBank/DDBJ whole genome shotgun (WGS) entry which is preliminary data.</text>
</comment>
<gene>
    <name evidence="2" type="ORF">A4A49_16510</name>
</gene>
<sequence>MQTYEDLKDMGANLEVSSGTNIWSDEVEIMEKPGDATLSPKTKGERQHKEEALADCLSPNPTVNPRSTKNKVDDKERDAQLTVIPMMGTAQGSQKGAGYIGGSKSKMSAKKISNETVNPSGGAQALAIIGTTAAIDDPGILAGKTFNVTGGILAKGIPINNKGQRELGMIAKNYEPNLLALQVVEDAQGDEEDLGEDIEEKSTTANFQQAVRDGDISPRSVDKKKSSTRPTRR</sequence>
<dbReference type="Gramene" id="OIT29217">
    <property type="protein sequence ID" value="OIT29217"/>
    <property type="gene ID" value="A4A49_16510"/>
</dbReference>
<evidence type="ECO:0000256" key="1">
    <source>
        <dbReference type="SAM" id="MobiDB-lite"/>
    </source>
</evidence>
<feature type="compositionally biased region" description="Basic and acidic residues" evidence="1">
    <location>
        <begin position="212"/>
        <end position="225"/>
    </location>
</feature>
<accession>A0A314KIR8</accession>
<dbReference type="AlphaFoldDB" id="A0A314KIR8"/>
<dbReference type="EMBL" id="MJEQ01001836">
    <property type="protein sequence ID" value="OIT29217.1"/>
    <property type="molecule type" value="Genomic_DNA"/>
</dbReference>
<feature type="compositionally biased region" description="Acidic residues" evidence="1">
    <location>
        <begin position="188"/>
        <end position="199"/>
    </location>
</feature>
<name>A0A314KIR8_NICAT</name>
<organism evidence="2 3">
    <name type="scientific">Nicotiana attenuata</name>
    <name type="common">Coyote tobacco</name>
    <dbReference type="NCBI Taxonomy" id="49451"/>
    <lineage>
        <taxon>Eukaryota</taxon>
        <taxon>Viridiplantae</taxon>
        <taxon>Streptophyta</taxon>
        <taxon>Embryophyta</taxon>
        <taxon>Tracheophyta</taxon>
        <taxon>Spermatophyta</taxon>
        <taxon>Magnoliopsida</taxon>
        <taxon>eudicotyledons</taxon>
        <taxon>Gunneridae</taxon>
        <taxon>Pentapetalae</taxon>
        <taxon>asterids</taxon>
        <taxon>lamiids</taxon>
        <taxon>Solanales</taxon>
        <taxon>Solanaceae</taxon>
        <taxon>Nicotianoideae</taxon>
        <taxon>Nicotianeae</taxon>
        <taxon>Nicotiana</taxon>
    </lineage>
</organism>
<evidence type="ECO:0000313" key="2">
    <source>
        <dbReference type="EMBL" id="OIT29217.1"/>
    </source>
</evidence>
<reference evidence="2" key="1">
    <citation type="submission" date="2016-11" db="EMBL/GenBank/DDBJ databases">
        <title>The genome of Nicotiana attenuata.</title>
        <authorList>
            <person name="Xu S."/>
            <person name="Brockmoeller T."/>
            <person name="Gaquerel E."/>
            <person name="Navarro A."/>
            <person name="Kuhl H."/>
            <person name="Gase K."/>
            <person name="Ling Z."/>
            <person name="Zhou W."/>
            <person name="Kreitzer C."/>
            <person name="Stanke M."/>
            <person name="Tang H."/>
            <person name="Lyons E."/>
            <person name="Pandey P."/>
            <person name="Pandey S.P."/>
            <person name="Timmermann B."/>
            <person name="Baldwin I.T."/>
        </authorList>
    </citation>
    <scope>NUCLEOTIDE SEQUENCE [LARGE SCALE GENOMIC DNA]</scope>
    <source>
        <strain evidence="2">UT</strain>
    </source>
</reference>